<evidence type="ECO:0000313" key="10">
    <source>
        <dbReference type="EnsemblFungi" id="PTTG_06642-t43_1-p1"/>
    </source>
</evidence>
<dbReference type="STRING" id="630390.A0A180GBU4"/>
<evidence type="ECO:0000256" key="2">
    <source>
        <dbReference type="ARBA" id="ARBA00010050"/>
    </source>
</evidence>
<evidence type="ECO:0000256" key="3">
    <source>
        <dbReference type="ARBA" id="ARBA00022448"/>
    </source>
</evidence>
<dbReference type="FunFam" id="1.25.40.10:FF:000049">
    <property type="entry name" value="Alpha-soluble NSF attachment protein-like"/>
    <property type="match status" value="1"/>
</dbReference>
<evidence type="ECO:0000256" key="4">
    <source>
        <dbReference type="ARBA" id="ARBA00022892"/>
    </source>
</evidence>
<dbReference type="Gene3D" id="1.25.40.10">
    <property type="entry name" value="Tetratricopeptide repeat domain"/>
    <property type="match status" value="1"/>
</dbReference>
<dbReference type="GO" id="GO:0006886">
    <property type="term" value="P:intracellular protein transport"/>
    <property type="evidence" value="ECO:0007669"/>
    <property type="project" value="UniProtKB-UniRule"/>
</dbReference>
<feature type="compositionally biased region" description="Polar residues" evidence="8">
    <location>
        <begin position="31"/>
        <end position="46"/>
    </location>
</feature>
<dbReference type="PANTHER" id="PTHR13768">
    <property type="entry name" value="SOLUBLE NSF ATTACHMENT PROTEIN SNAP"/>
    <property type="match status" value="1"/>
</dbReference>
<dbReference type="AlphaFoldDB" id="A0A180GBU4"/>
<dbReference type="OrthoDB" id="9984275at2759"/>
<dbReference type="GO" id="GO:0035494">
    <property type="term" value="P:SNARE complex disassembly"/>
    <property type="evidence" value="ECO:0007669"/>
    <property type="project" value="TreeGrafter"/>
</dbReference>
<evidence type="ECO:0000313" key="9">
    <source>
        <dbReference type="EMBL" id="OAV89822.1"/>
    </source>
</evidence>
<dbReference type="SUPFAM" id="SSF48452">
    <property type="entry name" value="TPR-like"/>
    <property type="match status" value="1"/>
</dbReference>
<reference evidence="9" key="1">
    <citation type="submission" date="2009-11" db="EMBL/GenBank/DDBJ databases">
        <authorList>
            <consortium name="The Broad Institute Genome Sequencing Platform"/>
            <person name="Ward D."/>
            <person name="Feldgarden M."/>
            <person name="Earl A."/>
            <person name="Young S.K."/>
            <person name="Zeng Q."/>
            <person name="Koehrsen M."/>
            <person name="Alvarado L."/>
            <person name="Berlin A."/>
            <person name="Bochicchio J."/>
            <person name="Borenstein D."/>
            <person name="Chapman S.B."/>
            <person name="Chen Z."/>
            <person name="Engels R."/>
            <person name="Freedman E."/>
            <person name="Gellesch M."/>
            <person name="Goldberg J."/>
            <person name="Griggs A."/>
            <person name="Gujja S."/>
            <person name="Heilman E."/>
            <person name="Heiman D."/>
            <person name="Hepburn T."/>
            <person name="Howarth C."/>
            <person name="Jen D."/>
            <person name="Larson L."/>
            <person name="Lewis B."/>
            <person name="Mehta T."/>
            <person name="Park D."/>
            <person name="Pearson M."/>
            <person name="Roberts A."/>
            <person name="Saif S."/>
            <person name="Shea T."/>
            <person name="Shenoy N."/>
            <person name="Sisk P."/>
            <person name="Stolte C."/>
            <person name="Sykes S."/>
            <person name="Thomson T."/>
            <person name="Walk T."/>
            <person name="White J."/>
            <person name="Yandava C."/>
            <person name="Izard J."/>
            <person name="Baranova O.V."/>
            <person name="Blanton J.M."/>
            <person name="Tanner A.C."/>
            <person name="Dewhirst F.E."/>
            <person name="Haas B."/>
            <person name="Nusbaum C."/>
            <person name="Birren B."/>
        </authorList>
    </citation>
    <scope>NUCLEOTIDE SEQUENCE [LARGE SCALE GENOMIC DNA]</scope>
    <source>
        <strain evidence="9">1-1 BBBD Race 1</strain>
    </source>
</reference>
<sequence>MAGARGDAPGGLRFMTSRWPDSFTGYHQRHSTPPTTTCHQEPTSKCPSLSVPGTIAGAPQDRLTILSFLGGMMIDSTLAKAERKLTSSSSSFFGFGGSSTSKIEEARELYISAANQFKVEKKWKDSGDAFCKAAECSLKLGEKDDAGNDFWSAAKSYNNSSTPHLSLPTRSLAVGIACLRRTVEILIEKGRFRQAADRQKDIGRIFQQDAGDLQGALDAFLQAAEWYAQEDAHATANGCYKDAADLAAQLEQYPVAIENFEIVAQNSLSSPLTRYNVKEYFFKAGLCHLCTGDVVSTKRAIEKYAELDPSFVQQREYKFLLAIVDAYDAGNQEEFTNQVAEFDSMMKLDSWKTAILLNIKRGIQEEPGLL</sequence>
<evidence type="ECO:0000313" key="11">
    <source>
        <dbReference type="Proteomes" id="UP000005240"/>
    </source>
</evidence>
<dbReference type="GO" id="GO:0005774">
    <property type="term" value="C:vacuolar membrane"/>
    <property type="evidence" value="ECO:0007669"/>
    <property type="project" value="TreeGrafter"/>
</dbReference>
<comment type="similarity">
    <text evidence="2 7">Belongs to the SNAP family.</text>
</comment>
<gene>
    <name evidence="9" type="ORF">PTTG_06642</name>
</gene>
<dbReference type="InterPro" id="IPR011990">
    <property type="entry name" value="TPR-like_helical_dom_sf"/>
</dbReference>
<comment type="function">
    <text evidence="7">Required for vesicular transport between the endoplasmic reticulum and the Golgi apparatus.</text>
</comment>
<dbReference type="Pfam" id="PF14938">
    <property type="entry name" value="SNAP"/>
    <property type="match status" value="1"/>
</dbReference>
<organism evidence="9">
    <name type="scientific">Puccinia triticina (isolate 1-1 / race 1 (BBBD))</name>
    <name type="common">Brown leaf rust fungus</name>
    <dbReference type="NCBI Taxonomy" id="630390"/>
    <lineage>
        <taxon>Eukaryota</taxon>
        <taxon>Fungi</taxon>
        <taxon>Dikarya</taxon>
        <taxon>Basidiomycota</taxon>
        <taxon>Pucciniomycotina</taxon>
        <taxon>Pucciniomycetes</taxon>
        <taxon>Pucciniales</taxon>
        <taxon>Pucciniaceae</taxon>
        <taxon>Puccinia</taxon>
    </lineage>
</organism>
<dbReference type="GO" id="GO:0031201">
    <property type="term" value="C:SNARE complex"/>
    <property type="evidence" value="ECO:0007669"/>
    <property type="project" value="TreeGrafter"/>
</dbReference>
<dbReference type="VEuPathDB" id="FungiDB:PTTG_06642"/>
<evidence type="ECO:0000256" key="7">
    <source>
        <dbReference type="RuleBase" id="RU367013"/>
    </source>
</evidence>
<dbReference type="InterPro" id="IPR000744">
    <property type="entry name" value="NSF_attach"/>
</dbReference>
<evidence type="ECO:0000256" key="1">
    <source>
        <dbReference type="ARBA" id="ARBA00004170"/>
    </source>
</evidence>
<dbReference type="EMBL" id="ADAS02000117">
    <property type="protein sequence ID" value="OAV89822.1"/>
    <property type="molecule type" value="Genomic_DNA"/>
</dbReference>
<keyword evidence="11" id="KW-1185">Reference proteome</keyword>
<keyword evidence="6 7" id="KW-0472">Membrane</keyword>
<dbReference type="Proteomes" id="UP000005240">
    <property type="component" value="Unassembled WGS sequence"/>
</dbReference>
<dbReference type="PRINTS" id="PR00448">
    <property type="entry name" value="NSFATTACHMNT"/>
</dbReference>
<keyword evidence="4 7" id="KW-0931">ER-Golgi transport</keyword>
<dbReference type="GO" id="GO:0005483">
    <property type="term" value="F:soluble NSF attachment protein activity"/>
    <property type="evidence" value="ECO:0007669"/>
    <property type="project" value="TreeGrafter"/>
</dbReference>
<dbReference type="GO" id="GO:0019905">
    <property type="term" value="F:syntaxin binding"/>
    <property type="evidence" value="ECO:0007669"/>
    <property type="project" value="TreeGrafter"/>
</dbReference>
<reference evidence="10 11" key="3">
    <citation type="journal article" date="2017" name="G3 (Bethesda)">
        <title>Comparative analysis highlights variable genome content of wheat rusts and divergence of the mating loci.</title>
        <authorList>
            <person name="Cuomo C.A."/>
            <person name="Bakkeren G."/>
            <person name="Khalil H.B."/>
            <person name="Panwar V."/>
            <person name="Joly D."/>
            <person name="Linning R."/>
            <person name="Sakthikumar S."/>
            <person name="Song X."/>
            <person name="Adiconis X."/>
            <person name="Fan L."/>
            <person name="Goldberg J.M."/>
            <person name="Levin J.Z."/>
            <person name="Young S."/>
            <person name="Zeng Q."/>
            <person name="Anikster Y."/>
            <person name="Bruce M."/>
            <person name="Wang M."/>
            <person name="Yin C."/>
            <person name="McCallum B."/>
            <person name="Szabo L.J."/>
            <person name="Hulbert S."/>
            <person name="Chen X."/>
            <person name="Fellers J.P."/>
        </authorList>
    </citation>
    <scope>NUCLEOTIDE SEQUENCE</scope>
    <source>
        <strain evidence="10">isolate 1-1 / race 1 (BBBD)</strain>
        <strain evidence="11">Isolate 1-1 / race 1 (BBBD)</strain>
    </source>
</reference>
<accession>A0A180GBU4</accession>
<proteinExistence type="inferred from homology"/>
<comment type="subcellular location">
    <subcellularLocation>
        <location evidence="1 7">Membrane</location>
        <topology evidence="1 7">Peripheral membrane protein</topology>
    </subcellularLocation>
</comment>
<evidence type="ECO:0000256" key="5">
    <source>
        <dbReference type="ARBA" id="ARBA00022927"/>
    </source>
</evidence>
<keyword evidence="5 7" id="KW-0653">Protein transport</keyword>
<dbReference type="EnsemblFungi" id="PTTG_06642-t43_1">
    <property type="protein sequence ID" value="PTTG_06642-t43_1-p1"/>
    <property type="gene ID" value="PTTG_06642"/>
</dbReference>
<name>A0A180GBU4_PUCT1</name>
<reference evidence="9" key="2">
    <citation type="submission" date="2016-05" db="EMBL/GenBank/DDBJ databases">
        <title>Comparative analysis highlights variable genome content of wheat rusts and divergence of the mating loci.</title>
        <authorList>
            <person name="Cuomo C.A."/>
            <person name="Bakkeren G."/>
            <person name="Szabo L."/>
            <person name="Khalil H."/>
            <person name="Joly D."/>
            <person name="Goldberg J."/>
            <person name="Young S."/>
            <person name="Zeng Q."/>
            <person name="Fellers J."/>
        </authorList>
    </citation>
    <scope>NUCLEOTIDE SEQUENCE [LARGE SCALE GENOMIC DNA]</scope>
    <source>
        <strain evidence="9">1-1 BBBD Race 1</strain>
    </source>
</reference>
<evidence type="ECO:0000256" key="8">
    <source>
        <dbReference type="SAM" id="MobiDB-lite"/>
    </source>
</evidence>
<feature type="region of interest" description="Disordered" evidence="8">
    <location>
        <begin position="23"/>
        <end position="46"/>
    </location>
</feature>
<protein>
    <recommendedName>
        <fullName evidence="12">Alpha-soluble NSF attachment protein</fullName>
    </recommendedName>
</protein>
<dbReference type="CDD" id="cd15832">
    <property type="entry name" value="SNAP"/>
    <property type="match status" value="1"/>
</dbReference>
<evidence type="ECO:0008006" key="12">
    <source>
        <dbReference type="Google" id="ProtNLM"/>
    </source>
</evidence>
<dbReference type="PANTHER" id="PTHR13768:SF8">
    <property type="entry name" value="ALPHA-SOLUBLE NSF ATTACHMENT PROTEIN"/>
    <property type="match status" value="1"/>
</dbReference>
<evidence type="ECO:0000256" key="6">
    <source>
        <dbReference type="ARBA" id="ARBA00023136"/>
    </source>
</evidence>
<reference evidence="10" key="4">
    <citation type="submission" date="2025-05" db="UniProtKB">
        <authorList>
            <consortium name="EnsemblFungi"/>
        </authorList>
    </citation>
    <scope>IDENTIFICATION</scope>
    <source>
        <strain evidence="10">isolate 1-1 / race 1 (BBBD)</strain>
    </source>
</reference>
<keyword evidence="3 7" id="KW-0813">Transport</keyword>